<evidence type="ECO:0000313" key="2">
    <source>
        <dbReference type="EMBL" id="CAF5091774.1"/>
    </source>
</evidence>
<evidence type="ECO:0000256" key="1">
    <source>
        <dbReference type="SAM" id="MobiDB-lite"/>
    </source>
</evidence>
<dbReference type="EMBL" id="CAJOBI010244420">
    <property type="protein sequence ID" value="CAF5091774.1"/>
    <property type="molecule type" value="Genomic_DNA"/>
</dbReference>
<name>A0A8S3EXQ8_9BILA</name>
<dbReference type="Proteomes" id="UP000676336">
    <property type="component" value="Unassembled WGS sequence"/>
</dbReference>
<dbReference type="AlphaFoldDB" id="A0A8S3EXQ8"/>
<feature type="compositionally biased region" description="Basic and acidic residues" evidence="1">
    <location>
        <begin position="13"/>
        <end position="23"/>
    </location>
</feature>
<protein>
    <submittedName>
        <fullName evidence="2">Uncharacterized protein</fullName>
    </submittedName>
</protein>
<evidence type="ECO:0000313" key="3">
    <source>
        <dbReference type="Proteomes" id="UP000676336"/>
    </source>
</evidence>
<feature type="non-terminal residue" evidence="2">
    <location>
        <position position="23"/>
    </location>
</feature>
<accession>A0A8S3EXQ8</accession>
<comment type="caution">
    <text evidence="2">The sequence shown here is derived from an EMBL/GenBank/DDBJ whole genome shotgun (WGS) entry which is preliminary data.</text>
</comment>
<proteinExistence type="predicted"/>
<gene>
    <name evidence="2" type="ORF">SMN809_LOCUS61256</name>
</gene>
<sequence length="23" mass="2546">MINQSITDDEDANDHGNEVLDLS</sequence>
<feature type="region of interest" description="Disordered" evidence="1">
    <location>
        <begin position="1"/>
        <end position="23"/>
    </location>
</feature>
<reference evidence="2" key="1">
    <citation type="submission" date="2021-02" db="EMBL/GenBank/DDBJ databases">
        <authorList>
            <person name="Nowell W R."/>
        </authorList>
    </citation>
    <scope>NUCLEOTIDE SEQUENCE</scope>
</reference>
<organism evidence="2 3">
    <name type="scientific">Rotaria magnacalcarata</name>
    <dbReference type="NCBI Taxonomy" id="392030"/>
    <lineage>
        <taxon>Eukaryota</taxon>
        <taxon>Metazoa</taxon>
        <taxon>Spiralia</taxon>
        <taxon>Gnathifera</taxon>
        <taxon>Rotifera</taxon>
        <taxon>Eurotatoria</taxon>
        <taxon>Bdelloidea</taxon>
        <taxon>Philodinida</taxon>
        <taxon>Philodinidae</taxon>
        <taxon>Rotaria</taxon>
    </lineage>
</organism>